<dbReference type="PANTHER" id="PTHR13696:SF99">
    <property type="entry name" value="COBYRINIC ACID AC-DIAMIDE SYNTHASE"/>
    <property type="match status" value="1"/>
</dbReference>
<gene>
    <name evidence="2" type="ORF">DAY19_03050</name>
</gene>
<dbReference type="SUPFAM" id="SSF52540">
    <property type="entry name" value="P-loop containing nucleoside triphosphate hydrolases"/>
    <property type="match status" value="1"/>
</dbReference>
<comment type="caution">
    <text evidence="2">The sequence shown here is derived from an EMBL/GenBank/DDBJ whole genome shotgun (WGS) entry which is preliminary data.</text>
</comment>
<evidence type="ECO:0000313" key="3">
    <source>
        <dbReference type="Proteomes" id="UP000443582"/>
    </source>
</evidence>
<organism evidence="2 3">
    <name type="scientific">Halobacteriovorax vibrionivorans</name>
    <dbReference type="NCBI Taxonomy" id="2152716"/>
    <lineage>
        <taxon>Bacteria</taxon>
        <taxon>Pseudomonadati</taxon>
        <taxon>Bdellovibrionota</taxon>
        <taxon>Bacteriovoracia</taxon>
        <taxon>Bacteriovoracales</taxon>
        <taxon>Halobacteriovoraceae</taxon>
        <taxon>Halobacteriovorax</taxon>
    </lineage>
</organism>
<dbReference type="InterPro" id="IPR050678">
    <property type="entry name" value="DNA_Partitioning_ATPase"/>
</dbReference>
<dbReference type="EMBL" id="QDKL01000001">
    <property type="protein sequence ID" value="RZF22767.1"/>
    <property type="molecule type" value="Genomic_DNA"/>
</dbReference>
<reference evidence="3" key="1">
    <citation type="journal article" date="2019" name="Int. J. Syst. Evol. Microbiol.">
        <title>Halobacteriovorax valvorus sp. nov., a novel prokaryotic predator isolated from coastal seawater of China.</title>
        <authorList>
            <person name="Chen M.-X."/>
        </authorList>
    </citation>
    <scope>NUCLEOTIDE SEQUENCE [LARGE SCALE GENOMIC DNA]</scope>
    <source>
        <strain evidence="3">BL9</strain>
    </source>
</reference>
<evidence type="ECO:0000313" key="2">
    <source>
        <dbReference type="EMBL" id="RZF22767.1"/>
    </source>
</evidence>
<proteinExistence type="predicted"/>
<dbReference type="Proteomes" id="UP000443582">
    <property type="component" value="Unassembled WGS sequence"/>
</dbReference>
<dbReference type="InterPro" id="IPR027417">
    <property type="entry name" value="P-loop_NTPase"/>
</dbReference>
<dbReference type="InterPro" id="IPR025669">
    <property type="entry name" value="AAA_dom"/>
</dbReference>
<protein>
    <submittedName>
        <fullName evidence="2">ParA family protein</fullName>
    </submittedName>
</protein>
<feature type="domain" description="AAA" evidence="1">
    <location>
        <begin position="7"/>
        <end position="194"/>
    </location>
</feature>
<sequence length="264" mass="29946">MTRGAYMEVITVANNKGGVGKTMQCYQLATHLANKGHKVLVIDLDSQANLSSTFNLQIHRTLIPEWLIGDVTIEDVMVPSEGKGKFHKNITVIPSSRHMANLSKLLILSEGEIRKEAGRKERLMRLRLEQIPEGMFDYVVIDTPPMLGDELIMALVASNKILIPTQAQDYSIDGLEELMDTFEIIKETENSSLEFSIIPSMVNARRKIEKQRLEELAQSFNITPPIRNLVQMQESISLKRPICKMGKKSRGHQDYQKLWESLNL</sequence>
<dbReference type="Pfam" id="PF13614">
    <property type="entry name" value="AAA_31"/>
    <property type="match status" value="1"/>
</dbReference>
<dbReference type="Gene3D" id="3.40.50.300">
    <property type="entry name" value="P-loop containing nucleotide triphosphate hydrolases"/>
    <property type="match status" value="1"/>
</dbReference>
<keyword evidence="3" id="KW-1185">Reference proteome</keyword>
<dbReference type="CDD" id="cd02042">
    <property type="entry name" value="ParAB_family"/>
    <property type="match status" value="1"/>
</dbReference>
<name>A0ABY0IJG1_9BACT</name>
<evidence type="ECO:0000259" key="1">
    <source>
        <dbReference type="Pfam" id="PF13614"/>
    </source>
</evidence>
<dbReference type="PANTHER" id="PTHR13696">
    <property type="entry name" value="P-LOOP CONTAINING NUCLEOSIDE TRIPHOSPHATE HYDROLASE"/>
    <property type="match status" value="1"/>
</dbReference>
<accession>A0ABY0IJG1</accession>